<organism evidence="2 3">
    <name type="scientific">Pseudohalioglobus lutimaris</name>
    <dbReference type="NCBI Taxonomy" id="1737061"/>
    <lineage>
        <taxon>Bacteria</taxon>
        <taxon>Pseudomonadati</taxon>
        <taxon>Pseudomonadota</taxon>
        <taxon>Gammaproteobacteria</taxon>
        <taxon>Cellvibrionales</taxon>
        <taxon>Halieaceae</taxon>
        <taxon>Pseudohalioglobus</taxon>
    </lineage>
</organism>
<comment type="caution">
    <text evidence="2">The sequence shown here is derived from an EMBL/GenBank/DDBJ whole genome shotgun (WGS) entry which is preliminary data.</text>
</comment>
<dbReference type="AlphaFoldDB" id="A0A2N5X8C0"/>
<sequence>MIPDKIEVNIAGGLDVEFPRMIRVRQKFECLEIPSVTDAVNQQFAEPVIAQRIKPGMKIAVGCGSRGIANVAQCAKAVIDQLHALGAKPFIFPAMGSHGSASAEGQIKVLDSLGINEHTMGCPIHSSMEVVELGQLENGMPVYFDKHAAEADAVMMVCRVKAHTNFRAPIESGIVKMLVIGMGKIRGASAVHWYGFESFAELLPQAGEFIMGKINFLCAVAMVENAEDRTALVEVVPGERVMQREPELLSLARKWMPRLQFAELDVLIVDNMGKNITGAGMDPNITGRNVRDSAWDAGIHIKKIVVLGLTEETDGNATGVGAADVITMRLYRQFDPAKTYANVIAATLLDGAAIPMIMNTDQEAVQLAAKTIPRRLPRDATIVHIPNTLEITEIDVSETLLPYLRANPDKFEIIGEPAALEFDDEGNLTRMPSHGVSGDE</sequence>
<dbReference type="Gene3D" id="3.40.50.11440">
    <property type="match status" value="1"/>
</dbReference>
<evidence type="ECO:0000313" key="2">
    <source>
        <dbReference type="EMBL" id="PLW70730.1"/>
    </source>
</evidence>
<reference evidence="2 3" key="1">
    <citation type="submission" date="2018-01" db="EMBL/GenBank/DDBJ databases">
        <title>The draft genome sequence of Halioglobus lutimaris HF004.</title>
        <authorList>
            <person name="Du Z.-J."/>
            <person name="Shi M.-J."/>
        </authorList>
    </citation>
    <scope>NUCLEOTIDE SEQUENCE [LARGE SCALE GENOMIC DNA]</scope>
    <source>
        <strain evidence="2 3">HF004</strain>
    </source>
</reference>
<dbReference type="Pfam" id="PF09861">
    <property type="entry name" value="Lar_N"/>
    <property type="match status" value="1"/>
</dbReference>
<proteinExistence type="predicted"/>
<keyword evidence="3" id="KW-1185">Reference proteome</keyword>
<evidence type="ECO:0000313" key="3">
    <source>
        <dbReference type="Proteomes" id="UP000235005"/>
    </source>
</evidence>
<protein>
    <recommendedName>
        <fullName evidence="1">LarA-like N-terminal domain-containing protein</fullName>
    </recommendedName>
</protein>
<evidence type="ECO:0000259" key="1">
    <source>
        <dbReference type="Pfam" id="PF09861"/>
    </source>
</evidence>
<dbReference type="InterPro" id="IPR018657">
    <property type="entry name" value="LarA-like_N"/>
</dbReference>
<name>A0A2N5X8C0_9GAMM</name>
<feature type="domain" description="LarA-like N-terminal" evidence="1">
    <location>
        <begin position="38"/>
        <end position="165"/>
    </location>
</feature>
<dbReference type="EMBL" id="PKUS01000001">
    <property type="protein sequence ID" value="PLW70730.1"/>
    <property type="molecule type" value="Genomic_DNA"/>
</dbReference>
<dbReference type="GO" id="GO:0050043">
    <property type="term" value="F:lactate racemase activity"/>
    <property type="evidence" value="ECO:0007669"/>
    <property type="project" value="InterPro"/>
</dbReference>
<dbReference type="RefSeq" id="WP_101516999.1">
    <property type="nucleotide sequence ID" value="NZ_PKUS01000001.1"/>
</dbReference>
<dbReference type="Proteomes" id="UP000235005">
    <property type="component" value="Unassembled WGS sequence"/>
</dbReference>
<dbReference type="OrthoDB" id="9788398at2"/>
<gene>
    <name evidence="2" type="ORF">C0039_00940</name>
</gene>
<accession>A0A2N5X8C0</accession>